<evidence type="ECO:0000256" key="2">
    <source>
        <dbReference type="ARBA" id="ARBA00010492"/>
    </source>
</evidence>
<evidence type="ECO:0000313" key="7">
    <source>
        <dbReference type="Proteomes" id="UP000780801"/>
    </source>
</evidence>
<evidence type="ECO:0000259" key="5">
    <source>
        <dbReference type="SMART" id="SM01238"/>
    </source>
</evidence>
<dbReference type="GO" id="GO:0005739">
    <property type="term" value="C:mitochondrion"/>
    <property type="evidence" value="ECO:0007669"/>
    <property type="project" value="UniProtKB-SubCell"/>
</dbReference>
<evidence type="ECO:0000256" key="3">
    <source>
        <dbReference type="ARBA" id="ARBA00023128"/>
    </source>
</evidence>
<dbReference type="InterPro" id="IPR039603">
    <property type="entry name" value="Ribosomal_mS41"/>
</dbReference>
<dbReference type="SMART" id="SM01238">
    <property type="entry name" value="IGR"/>
    <property type="match status" value="1"/>
</dbReference>
<reference evidence="6" key="1">
    <citation type="journal article" date="2020" name="Fungal Divers.">
        <title>Resolving the Mortierellaceae phylogeny through synthesis of multi-gene phylogenetics and phylogenomics.</title>
        <authorList>
            <person name="Vandepol N."/>
            <person name="Liber J."/>
            <person name="Desiro A."/>
            <person name="Na H."/>
            <person name="Kennedy M."/>
            <person name="Barry K."/>
            <person name="Grigoriev I.V."/>
            <person name="Miller A.N."/>
            <person name="O'Donnell K."/>
            <person name="Stajich J.E."/>
            <person name="Bonito G."/>
        </authorList>
    </citation>
    <scope>NUCLEOTIDE SEQUENCE</scope>
    <source>
        <strain evidence="6">KOD1015</strain>
    </source>
</reference>
<dbReference type="Pfam" id="PF09597">
    <property type="entry name" value="SAM_Ribosomal_mS41"/>
    <property type="match status" value="1"/>
</dbReference>
<comment type="subcellular location">
    <subcellularLocation>
        <location evidence="1">Mitochondrion</location>
    </subcellularLocation>
</comment>
<name>A0A9P6FZZ9_9FUNG</name>
<dbReference type="EMBL" id="JAABOA010000447">
    <property type="protein sequence ID" value="KAF9584311.1"/>
    <property type="molecule type" value="Genomic_DNA"/>
</dbReference>
<dbReference type="PANTHER" id="PTHR28235:SF1">
    <property type="entry name" value="SMALL RIBOSOMAL SUBUNIT PROTEIN MS41"/>
    <property type="match status" value="1"/>
</dbReference>
<accession>A0A9P6FZZ9</accession>
<gene>
    <name evidence="6" type="ORF">BGW38_006906</name>
</gene>
<dbReference type="AlphaFoldDB" id="A0A9P6FZZ9"/>
<comment type="caution">
    <text evidence="6">The sequence shown here is derived from an EMBL/GenBank/DDBJ whole genome shotgun (WGS) entry which is preliminary data.</text>
</comment>
<dbReference type="PANTHER" id="PTHR28235">
    <property type="entry name" value="PROTEIN FYV4, MITOCHONDRIAL"/>
    <property type="match status" value="1"/>
</dbReference>
<dbReference type="Proteomes" id="UP000780801">
    <property type="component" value="Unassembled WGS sequence"/>
</dbReference>
<evidence type="ECO:0000313" key="6">
    <source>
        <dbReference type="EMBL" id="KAF9584311.1"/>
    </source>
</evidence>
<feature type="domain" description="Small ribosomal subunit protein mS41 SAM" evidence="5">
    <location>
        <begin position="39"/>
        <end position="95"/>
    </location>
</feature>
<organism evidence="6 7">
    <name type="scientific">Lunasporangiospora selenospora</name>
    <dbReference type="NCBI Taxonomy" id="979761"/>
    <lineage>
        <taxon>Eukaryota</taxon>
        <taxon>Fungi</taxon>
        <taxon>Fungi incertae sedis</taxon>
        <taxon>Mucoromycota</taxon>
        <taxon>Mortierellomycotina</taxon>
        <taxon>Mortierellomycetes</taxon>
        <taxon>Mortierellales</taxon>
        <taxon>Mortierellaceae</taxon>
        <taxon>Lunasporangiospora</taxon>
    </lineage>
</organism>
<evidence type="ECO:0000256" key="1">
    <source>
        <dbReference type="ARBA" id="ARBA00004173"/>
    </source>
</evidence>
<comment type="similarity">
    <text evidence="2">Belongs to the mitochondrion-specific ribosomal protein mS41 family.</text>
</comment>
<keyword evidence="7" id="KW-1185">Reference proteome</keyword>
<protein>
    <recommendedName>
        <fullName evidence="4">Small ribosomal subunit protein mS41</fullName>
    </recommendedName>
</protein>
<dbReference type="InterPro" id="IPR019083">
    <property type="entry name" value="SAM_Ribosomal_mS41"/>
</dbReference>
<proteinExistence type="inferred from homology"/>
<sequence length="111" mass="12383">MNTVFTRCIARASAAGARSLHGGAAKKSIPAPRGDIQDPAVFLTKIGRSSEQAAEKFKSWDHLFTASTQEMKSGLGLSVKQRRWILNWREKYRQGVDPYVIPLKPVKKKSK</sequence>
<evidence type="ECO:0000256" key="4">
    <source>
        <dbReference type="ARBA" id="ARBA00035129"/>
    </source>
</evidence>
<dbReference type="OrthoDB" id="18595at2759"/>
<keyword evidence="3" id="KW-0496">Mitochondrion</keyword>